<evidence type="ECO:0000256" key="12">
    <source>
        <dbReference type="ARBA" id="ARBA00023027"/>
    </source>
</evidence>
<evidence type="ECO:0000256" key="10">
    <source>
        <dbReference type="ARBA" id="ARBA00022857"/>
    </source>
</evidence>
<dbReference type="SUPFAM" id="SSF51735">
    <property type="entry name" value="NAD(P)-binding Rossmann-fold domains"/>
    <property type="match status" value="1"/>
</dbReference>
<dbReference type="SUPFAM" id="SSF55021">
    <property type="entry name" value="ACT-like"/>
    <property type="match status" value="1"/>
</dbReference>
<reference evidence="19 20" key="2">
    <citation type="submission" date="2019-05" db="EMBL/GenBank/DDBJ databases">
        <authorList>
            <person name="Suflita J.M."/>
            <person name="Marks C.R."/>
        </authorList>
    </citation>
    <scope>NUCLEOTIDE SEQUENCE [LARGE SCALE GENOMIC DNA]</scope>
    <source>
        <strain evidence="19 20">ALDC</strain>
    </source>
</reference>
<evidence type="ECO:0000256" key="4">
    <source>
        <dbReference type="ARBA" id="ARBA00006753"/>
    </source>
</evidence>
<dbReference type="GO" id="GO:0009088">
    <property type="term" value="P:threonine biosynthetic process"/>
    <property type="evidence" value="ECO:0007669"/>
    <property type="project" value="UniProtKB-UniPathway"/>
</dbReference>
<dbReference type="PIRSF" id="PIRSF000098">
    <property type="entry name" value="Homoser_dehydrog"/>
    <property type="match status" value="1"/>
</dbReference>
<dbReference type="NCBIfam" id="NF004976">
    <property type="entry name" value="PRK06349.1"/>
    <property type="match status" value="1"/>
</dbReference>
<comment type="cofactor">
    <cofactor evidence="1">
        <name>a metal cation</name>
        <dbReference type="ChEBI" id="CHEBI:25213"/>
    </cofactor>
</comment>
<dbReference type="Pfam" id="PF03447">
    <property type="entry name" value="NAD_binding_3"/>
    <property type="match status" value="1"/>
</dbReference>
<feature type="binding site" evidence="15">
    <location>
        <begin position="9"/>
        <end position="16"/>
    </location>
    <ligand>
        <name>NADP(+)</name>
        <dbReference type="ChEBI" id="CHEBI:58349"/>
    </ligand>
</feature>
<evidence type="ECO:0000256" key="7">
    <source>
        <dbReference type="ARBA" id="ARBA00022605"/>
    </source>
</evidence>
<comment type="similarity">
    <text evidence="4 17">Belongs to the homoserine dehydrogenase family.</text>
</comment>
<dbReference type="UniPathway" id="UPA00051">
    <property type="reaction ID" value="UER00465"/>
</dbReference>
<dbReference type="RefSeq" id="WP_137425219.1">
    <property type="nucleotide sequence ID" value="NZ_CP040098.1"/>
</dbReference>
<dbReference type="InterPro" id="IPR036291">
    <property type="entry name" value="NAD(P)-bd_dom_sf"/>
</dbReference>
<comment type="pathway">
    <text evidence="2 16">Amino-acid biosynthesis; L-threonine biosynthesis; L-threonine from L-aspartate: step 3/5.</text>
</comment>
<dbReference type="AlphaFoldDB" id="A0A4P8L4L5"/>
<dbReference type="FunFam" id="3.30.70.260:FF:000030">
    <property type="entry name" value="Homoserine dehydrogenase"/>
    <property type="match status" value="1"/>
</dbReference>
<evidence type="ECO:0000256" key="11">
    <source>
        <dbReference type="ARBA" id="ARBA00023002"/>
    </source>
</evidence>
<proteinExistence type="inferred from homology"/>
<dbReference type="GO" id="GO:0046872">
    <property type="term" value="F:metal ion binding"/>
    <property type="evidence" value="ECO:0007669"/>
    <property type="project" value="UniProtKB-KW"/>
</dbReference>
<feature type="active site" description="Proton donor" evidence="14">
    <location>
        <position position="205"/>
    </location>
</feature>
<comment type="pathway">
    <text evidence="3 16">Amino-acid biosynthesis; L-methionine biosynthesis via de novo pathway; L-homoserine from L-aspartate: step 3/3.</text>
</comment>
<dbReference type="Gene3D" id="3.30.360.10">
    <property type="entry name" value="Dihydrodipicolinate Reductase, domain 2"/>
    <property type="match status" value="1"/>
</dbReference>
<dbReference type="GO" id="GO:0050661">
    <property type="term" value="F:NADP binding"/>
    <property type="evidence" value="ECO:0007669"/>
    <property type="project" value="InterPro"/>
</dbReference>
<dbReference type="FunFam" id="3.40.50.720:FF:000062">
    <property type="entry name" value="Homoserine dehydrogenase"/>
    <property type="match status" value="1"/>
</dbReference>
<comment type="catalytic activity">
    <reaction evidence="16">
        <text>L-homoserine + NADP(+) = L-aspartate 4-semialdehyde + NADPH + H(+)</text>
        <dbReference type="Rhea" id="RHEA:15761"/>
        <dbReference type="ChEBI" id="CHEBI:15378"/>
        <dbReference type="ChEBI" id="CHEBI:57476"/>
        <dbReference type="ChEBI" id="CHEBI:57783"/>
        <dbReference type="ChEBI" id="CHEBI:58349"/>
        <dbReference type="ChEBI" id="CHEBI:537519"/>
        <dbReference type="EC" id="1.1.1.3"/>
    </reaction>
</comment>
<feature type="binding site" evidence="15">
    <location>
        <position position="190"/>
    </location>
    <ligand>
        <name>L-homoserine</name>
        <dbReference type="ChEBI" id="CHEBI:57476"/>
    </ligand>
</feature>
<evidence type="ECO:0000313" key="19">
    <source>
        <dbReference type="EMBL" id="QCQ22936.1"/>
    </source>
</evidence>
<dbReference type="KEGG" id="dax:FDQ92_12610"/>
<dbReference type="Gene3D" id="3.30.70.260">
    <property type="match status" value="1"/>
</dbReference>
<evidence type="ECO:0000256" key="14">
    <source>
        <dbReference type="PIRSR" id="PIRSR000098-1"/>
    </source>
</evidence>
<evidence type="ECO:0000256" key="6">
    <source>
        <dbReference type="ARBA" id="ARBA00013376"/>
    </source>
</evidence>
<dbReference type="InterPro" id="IPR001342">
    <property type="entry name" value="HDH_cat"/>
</dbReference>
<evidence type="ECO:0000256" key="8">
    <source>
        <dbReference type="ARBA" id="ARBA00022697"/>
    </source>
</evidence>
<evidence type="ECO:0000259" key="18">
    <source>
        <dbReference type="PROSITE" id="PS51671"/>
    </source>
</evidence>
<dbReference type="SUPFAM" id="SSF55347">
    <property type="entry name" value="Glyceraldehyde-3-phosphate dehydrogenase-like, C-terminal domain"/>
    <property type="match status" value="1"/>
</dbReference>
<evidence type="ECO:0000313" key="20">
    <source>
        <dbReference type="Proteomes" id="UP000298602"/>
    </source>
</evidence>
<dbReference type="InterPro" id="IPR005106">
    <property type="entry name" value="Asp/hSer_DH_NAD-bd"/>
</dbReference>
<feature type="binding site" evidence="15">
    <location>
        <position position="105"/>
    </location>
    <ligand>
        <name>NADPH</name>
        <dbReference type="ChEBI" id="CHEBI:57783"/>
    </ligand>
</feature>
<reference evidence="19 20" key="1">
    <citation type="submission" date="2019-05" db="EMBL/GenBank/DDBJ databases">
        <title>The Complete Genome Sequence of the n-alkane-degrading Desulfoglaeba alkanexedens ALDC reveals multiple alkylsuccinate synthase gene clusters.</title>
        <authorList>
            <person name="Callaghan A.V."/>
            <person name="Davidova I.A."/>
            <person name="Duncan K.E."/>
            <person name="Morris B."/>
            <person name="McInerney M.J."/>
        </authorList>
    </citation>
    <scope>NUCLEOTIDE SEQUENCE [LARGE SCALE GENOMIC DNA]</scope>
    <source>
        <strain evidence="19 20">ALDC</strain>
    </source>
</reference>
<dbReference type="PANTHER" id="PTHR43331">
    <property type="entry name" value="HOMOSERINE DEHYDROGENASE"/>
    <property type="match status" value="1"/>
</dbReference>
<evidence type="ECO:0000256" key="3">
    <source>
        <dbReference type="ARBA" id="ARBA00005062"/>
    </source>
</evidence>
<dbReference type="Gene3D" id="3.40.50.720">
    <property type="entry name" value="NAD(P)-binding Rossmann-like Domain"/>
    <property type="match status" value="1"/>
</dbReference>
<dbReference type="UniPathway" id="UPA00050">
    <property type="reaction ID" value="UER00063"/>
</dbReference>
<keyword evidence="20" id="KW-1185">Reference proteome</keyword>
<dbReference type="InterPro" id="IPR016204">
    <property type="entry name" value="HDH"/>
</dbReference>
<name>A0A4P8L4L5_9BACT</name>
<dbReference type="GO" id="GO:0009086">
    <property type="term" value="P:methionine biosynthetic process"/>
    <property type="evidence" value="ECO:0007669"/>
    <property type="project" value="UniProtKB-KW"/>
</dbReference>
<dbReference type="Pfam" id="PF01842">
    <property type="entry name" value="ACT"/>
    <property type="match status" value="1"/>
</dbReference>
<evidence type="ECO:0000256" key="13">
    <source>
        <dbReference type="ARBA" id="ARBA00023167"/>
    </source>
</evidence>
<evidence type="ECO:0000256" key="5">
    <source>
        <dbReference type="ARBA" id="ARBA00013213"/>
    </source>
</evidence>
<gene>
    <name evidence="19" type="ORF">FDQ92_12610</name>
</gene>
<feature type="domain" description="ACT" evidence="18">
    <location>
        <begin position="355"/>
        <end position="430"/>
    </location>
</feature>
<dbReference type="EMBL" id="CP040098">
    <property type="protein sequence ID" value="QCQ22936.1"/>
    <property type="molecule type" value="Genomic_DNA"/>
</dbReference>
<evidence type="ECO:0000256" key="9">
    <source>
        <dbReference type="ARBA" id="ARBA00022723"/>
    </source>
</evidence>
<dbReference type="InterPro" id="IPR002912">
    <property type="entry name" value="ACT_dom"/>
</dbReference>
<dbReference type="InterPro" id="IPR019811">
    <property type="entry name" value="HDH_CS"/>
</dbReference>
<keyword evidence="12" id="KW-0520">NAD</keyword>
<dbReference type="CDD" id="cd04881">
    <property type="entry name" value="ACT_HSDH-Hom"/>
    <property type="match status" value="1"/>
</dbReference>
<dbReference type="EC" id="1.1.1.3" evidence="5 16"/>
<evidence type="ECO:0000256" key="17">
    <source>
        <dbReference type="RuleBase" id="RU004171"/>
    </source>
</evidence>
<evidence type="ECO:0000256" key="1">
    <source>
        <dbReference type="ARBA" id="ARBA00001920"/>
    </source>
</evidence>
<dbReference type="PANTHER" id="PTHR43331:SF1">
    <property type="entry name" value="HOMOSERINE DEHYDROGENASE"/>
    <property type="match status" value="1"/>
</dbReference>
<dbReference type="FunFam" id="3.30.360.10:FF:000005">
    <property type="entry name" value="Homoserine dehydrogenase"/>
    <property type="match status" value="1"/>
</dbReference>
<evidence type="ECO:0000256" key="16">
    <source>
        <dbReference type="RuleBase" id="RU000579"/>
    </source>
</evidence>
<keyword evidence="8 16" id="KW-0791">Threonine biosynthesis</keyword>
<keyword evidence="13 16" id="KW-0486">Methionine biosynthesis</keyword>
<protein>
    <recommendedName>
        <fullName evidence="6 16">Homoserine dehydrogenase</fullName>
        <ecNumber evidence="5 16">1.1.1.3</ecNumber>
    </recommendedName>
</protein>
<dbReference type="Pfam" id="PF00742">
    <property type="entry name" value="Homoserine_dh"/>
    <property type="match status" value="1"/>
</dbReference>
<dbReference type="PROSITE" id="PS01042">
    <property type="entry name" value="HOMOSER_DHGENASE"/>
    <property type="match status" value="1"/>
</dbReference>
<evidence type="ECO:0000256" key="15">
    <source>
        <dbReference type="PIRSR" id="PIRSR000098-2"/>
    </source>
</evidence>
<dbReference type="InterPro" id="IPR045865">
    <property type="entry name" value="ACT-like_dom_sf"/>
</dbReference>
<accession>A0A4P8L4L5</accession>
<keyword evidence="9" id="KW-0479">Metal-binding</keyword>
<dbReference type="PROSITE" id="PS51671">
    <property type="entry name" value="ACT"/>
    <property type="match status" value="1"/>
</dbReference>
<organism evidence="19 20">
    <name type="scientific">Desulfoglaeba alkanexedens ALDC</name>
    <dbReference type="NCBI Taxonomy" id="980445"/>
    <lineage>
        <taxon>Bacteria</taxon>
        <taxon>Pseudomonadati</taxon>
        <taxon>Thermodesulfobacteriota</taxon>
        <taxon>Syntrophobacteria</taxon>
        <taxon>Syntrophobacterales</taxon>
        <taxon>Syntrophobacteraceae</taxon>
        <taxon>Desulfoglaeba</taxon>
    </lineage>
</organism>
<evidence type="ECO:0000256" key="2">
    <source>
        <dbReference type="ARBA" id="ARBA00005056"/>
    </source>
</evidence>
<dbReference type="GO" id="GO:0004412">
    <property type="term" value="F:homoserine dehydrogenase activity"/>
    <property type="evidence" value="ECO:0007669"/>
    <property type="project" value="UniProtKB-EC"/>
</dbReference>
<keyword evidence="7 16" id="KW-0028">Amino-acid biosynthesis</keyword>
<dbReference type="Proteomes" id="UP000298602">
    <property type="component" value="Chromosome"/>
</dbReference>
<sequence>MDSIGIGLIGWGTVGCGVVRVLQENESIISNRLGMPLVIRRVADLDIETPRPVAVPREILTTDAEAVLRDPKIDIVVELIGGLEPARSFILEALESGKHVVTANKALLAQSGNELFEAARRFERTVAFEAAVAGGIPLIKSLREGLAGNRIDTIFGILNGTSNYILTRMTLAALPFSDALREAQQHGFAEADPTLDIEGIDTAHKLAIACAMGFGSRIQLDKVYTEGISRIDPLDVRFAEEFGYHLKLLAIGRQEQGRLEMRVHPTLIPSTHVLASVRGAYNAVHIRGNAAGSIMLYGLGAGMMPTGSAVVSDLIDLARDMFCRAPHRVPPLGFLPERLEWVPVKPMEDIVTRYYFRFSAMDRPGVLSKISGILGNNAISIAAVIQKGREVEGAVPIVMLTHEARERDVKRSLAEIDRLDVVKEPTRLIRIEDHESAEI</sequence>
<keyword evidence="10 15" id="KW-0521">NADP</keyword>
<dbReference type="OrthoDB" id="9808167at2"/>
<keyword evidence="11 16" id="KW-0560">Oxidoreductase</keyword>